<dbReference type="Proteomes" id="UP000005239">
    <property type="component" value="Unassembled WGS sequence"/>
</dbReference>
<evidence type="ECO:0000313" key="2">
    <source>
        <dbReference type="Proteomes" id="UP000005239"/>
    </source>
</evidence>
<sequence>MDDVINGSIPAVNNQAPSTEPHFSCLRDFIDADTLVDEMIQDVCAELQETAVSDAVLVPNIEEDNQEAVDDDNIQFIKEVMKKPKIDVIDLSSDEEETDSTTPIVIKIEENELMIDPPRREGKEDDSTEGNVAFKVKIEEEDEDVLMIEPPMKLSQRAALGNP</sequence>
<accession>A0A8R1U7D3</accession>
<gene>
    <name evidence="1" type="primary">WBGene00097065</name>
</gene>
<protein>
    <submittedName>
        <fullName evidence="1">Uncharacterized protein</fullName>
    </submittedName>
</protein>
<proteinExistence type="predicted"/>
<organism evidence="1 2">
    <name type="scientific">Pristionchus pacificus</name>
    <name type="common">Parasitic nematode worm</name>
    <dbReference type="NCBI Taxonomy" id="54126"/>
    <lineage>
        <taxon>Eukaryota</taxon>
        <taxon>Metazoa</taxon>
        <taxon>Ecdysozoa</taxon>
        <taxon>Nematoda</taxon>
        <taxon>Chromadorea</taxon>
        <taxon>Rhabditida</taxon>
        <taxon>Rhabditina</taxon>
        <taxon>Diplogasteromorpha</taxon>
        <taxon>Diplogasteroidea</taxon>
        <taxon>Neodiplogasteridae</taxon>
        <taxon>Pristionchus</taxon>
    </lineage>
</organism>
<dbReference type="EnsemblMetazoa" id="PPA07511.1">
    <property type="protein sequence ID" value="PPA07511.1"/>
    <property type="gene ID" value="WBGene00097065"/>
</dbReference>
<dbReference type="AlphaFoldDB" id="A0A2A6BDP3"/>
<accession>A0A2A6BDP3</accession>
<reference evidence="2" key="1">
    <citation type="journal article" date="2008" name="Nat. Genet.">
        <title>The Pristionchus pacificus genome provides a unique perspective on nematode lifestyle and parasitism.</title>
        <authorList>
            <person name="Dieterich C."/>
            <person name="Clifton S.W."/>
            <person name="Schuster L.N."/>
            <person name="Chinwalla A."/>
            <person name="Delehaunty K."/>
            <person name="Dinkelacker I."/>
            <person name="Fulton L."/>
            <person name="Fulton R."/>
            <person name="Godfrey J."/>
            <person name="Minx P."/>
            <person name="Mitreva M."/>
            <person name="Roeseler W."/>
            <person name="Tian H."/>
            <person name="Witte H."/>
            <person name="Yang S.P."/>
            <person name="Wilson R.K."/>
            <person name="Sommer R.J."/>
        </authorList>
    </citation>
    <scope>NUCLEOTIDE SEQUENCE [LARGE SCALE GENOMIC DNA]</scope>
    <source>
        <strain evidence="2">PS312</strain>
    </source>
</reference>
<keyword evidence="2" id="KW-1185">Reference proteome</keyword>
<reference evidence="1" key="2">
    <citation type="submission" date="2022-06" db="UniProtKB">
        <authorList>
            <consortium name="EnsemblMetazoa"/>
        </authorList>
    </citation>
    <scope>IDENTIFICATION</scope>
    <source>
        <strain evidence="1">PS312</strain>
    </source>
</reference>
<evidence type="ECO:0000313" key="1">
    <source>
        <dbReference type="EnsemblMetazoa" id="PPA07511.1"/>
    </source>
</evidence>
<name>A0A2A6BDP3_PRIPA</name>